<keyword evidence="1" id="KW-0067">ATP-binding</keyword>
<dbReference type="PANTHER" id="PTHR21621:SF0">
    <property type="entry name" value="BETA-CITRYLGLUTAMATE SYNTHASE B-RELATED"/>
    <property type="match status" value="1"/>
</dbReference>
<dbReference type="AlphaFoldDB" id="A0A850F0I9"/>
<evidence type="ECO:0000313" key="4">
    <source>
        <dbReference type="EMBL" id="NUU63591.1"/>
    </source>
</evidence>
<dbReference type="InterPro" id="IPR011761">
    <property type="entry name" value="ATP-grasp"/>
</dbReference>
<evidence type="ECO:0000256" key="2">
    <source>
        <dbReference type="SAM" id="MobiDB-lite"/>
    </source>
</evidence>
<keyword evidence="5" id="KW-1185">Reference proteome</keyword>
<dbReference type="GO" id="GO:0018169">
    <property type="term" value="F:ribosomal S6-glutamic acid ligase activity"/>
    <property type="evidence" value="ECO:0007669"/>
    <property type="project" value="TreeGrafter"/>
</dbReference>
<dbReference type="EMBL" id="JABWCS010000219">
    <property type="protein sequence ID" value="NUU63591.1"/>
    <property type="molecule type" value="Genomic_DNA"/>
</dbReference>
<name>A0A850F0I9_9BACL</name>
<evidence type="ECO:0000256" key="1">
    <source>
        <dbReference type="PROSITE-ProRule" id="PRU00409"/>
    </source>
</evidence>
<dbReference type="NCBIfam" id="NF038074">
    <property type="entry name" value="fam_STM4014"/>
    <property type="match status" value="1"/>
</dbReference>
<feature type="compositionally biased region" description="Polar residues" evidence="2">
    <location>
        <begin position="107"/>
        <end position="116"/>
    </location>
</feature>
<dbReference type="GO" id="GO:0005524">
    <property type="term" value="F:ATP binding"/>
    <property type="evidence" value="ECO:0007669"/>
    <property type="project" value="UniProtKB-UniRule"/>
</dbReference>
<dbReference type="PROSITE" id="PS50975">
    <property type="entry name" value="ATP_GRASP"/>
    <property type="match status" value="1"/>
</dbReference>
<dbReference type="Gene3D" id="3.30.470.20">
    <property type="entry name" value="ATP-grasp fold, B domain"/>
    <property type="match status" value="1"/>
</dbReference>
<dbReference type="GO" id="GO:0046872">
    <property type="term" value="F:metal ion binding"/>
    <property type="evidence" value="ECO:0007669"/>
    <property type="project" value="InterPro"/>
</dbReference>
<dbReference type="Proteomes" id="UP000564806">
    <property type="component" value="Unassembled WGS sequence"/>
</dbReference>
<feature type="domain" description="ATP-grasp" evidence="3">
    <location>
        <begin position="198"/>
        <end position="431"/>
    </location>
</feature>
<sequence>MQPLIVIGHPGDRRTEGIRQARERLGLPPAIILPYAGLLQGRSLAELLAEQQPAMADAAGRGSVSPLLRLDSPGGSFESERALIALGAPDAPDTSDALYPGFERQQHSSLPPNTEQRQLDSLPHSAERPQLRPLPLSVKAALRLQDLPGVLHHPSQWFRGYCRLLGRLKREAAEAWPGAEWLNDPAEIIAMTDKRETQRILAAAGVPVPRPLGGTQPPVDYASLRKKMAAERMHRVFIKLACGSAASGVIAYQVNPSTGAELAITTVGVESFITRPPIYYNSGKLRRYTDRKTIEAIINWLYRHGAYAEQWVPKASQGGRSFDIRQLVVFGEACHAVARCSTTPITNLHLRSQRMTPTEAGLSEEMLEQVQETARQALAAFPGSAIAGMDVLVSGNPQRTYIADVNPFGDLLYDVEYHGYGTYEWEMKMLADRPQPSLPQHRL</sequence>
<dbReference type="GO" id="GO:0009432">
    <property type="term" value="P:SOS response"/>
    <property type="evidence" value="ECO:0007669"/>
    <property type="project" value="TreeGrafter"/>
</dbReference>
<dbReference type="SUPFAM" id="SSF56059">
    <property type="entry name" value="Glutathione synthetase ATP-binding domain-like"/>
    <property type="match status" value="1"/>
</dbReference>
<organism evidence="4 5">
    <name type="scientific">Paenibacillus agri</name>
    <dbReference type="NCBI Taxonomy" id="2744309"/>
    <lineage>
        <taxon>Bacteria</taxon>
        <taxon>Bacillati</taxon>
        <taxon>Bacillota</taxon>
        <taxon>Bacilli</taxon>
        <taxon>Bacillales</taxon>
        <taxon>Paenibacillaceae</taxon>
        <taxon>Paenibacillus</taxon>
    </lineage>
</organism>
<protein>
    <submittedName>
        <fullName evidence="4">STM4014 family protein</fullName>
    </submittedName>
</protein>
<comment type="caution">
    <text evidence="4">The sequence shown here is derived from an EMBL/GenBank/DDBJ whole genome shotgun (WGS) entry which is preliminary data.</text>
</comment>
<proteinExistence type="predicted"/>
<dbReference type="GO" id="GO:0005737">
    <property type="term" value="C:cytoplasm"/>
    <property type="evidence" value="ECO:0007669"/>
    <property type="project" value="TreeGrafter"/>
</dbReference>
<reference evidence="4" key="1">
    <citation type="submission" date="2020-06" db="EMBL/GenBank/DDBJ databases">
        <title>Paenibacillus sp. nov., isolated from soil.</title>
        <authorList>
            <person name="Seo Y.L."/>
        </authorList>
    </citation>
    <scope>NUCLEOTIDE SEQUENCE [LARGE SCALE GENOMIC DNA]</scope>
    <source>
        <strain evidence="4">JW14</strain>
    </source>
</reference>
<feature type="region of interest" description="Disordered" evidence="2">
    <location>
        <begin position="94"/>
        <end position="130"/>
    </location>
</feature>
<keyword evidence="1" id="KW-0547">Nucleotide-binding</keyword>
<dbReference type="PANTHER" id="PTHR21621">
    <property type="entry name" value="RIBOSOMAL PROTEIN S6 MODIFICATION PROTEIN"/>
    <property type="match status" value="1"/>
</dbReference>
<accession>A0A850F0I9</accession>
<evidence type="ECO:0000259" key="3">
    <source>
        <dbReference type="PROSITE" id="PS50975"/>
    </source>
</evidence>
<evidence type="ECO:0000313" key="5">
    <source>
        <dbReference type="Proteomes" id="UP000564806"/>
    </source>
</evidence>
<dbReference type="InterPro" id="IPR047778">
    <property type="entry name" value="STM4014-like"/>
</dbReference>
<gene>
    <name evidence="4" type="ORF">HPT30_24825</name>
</gene>